<evidence type="ECO:0000256" key="8">
    <source>
        <dbReference type="HAMAP-Rule" id="MF_00578"/>
    </source>
</evidence>
<comment type="catalytic activity">
    <reaction evidence="7 8 9">
        <text>L-cysteine + L-glutamate + ATP = gamma-L-glutamyl-L-cysteine + ADP + phosphate + H(+)</text>
        <dbReference type="Rhea" id="RHEA:13285"/>
        <dbReference type="ChEBI" id="CHEBI:15378"/>
        <dbReference type="ChEBI" id="CHEBI:29985"/>
        <dbReference type="ChEBI" id="CHEBI:30616"/>
        <dbReference type="ChEBI" id="CHEBI:35235"/>
        <dbReference type="ChEBI" id="CHEBI:43474"/>
        <dbReference type="ChEBI" id="CHEBI:58173"/>
        <dbReference type="ChEBI" id="CHEBI:456216"/>
        <dbReference type="EC" id="6.3.2.2"/>
    </reaction>
</comment>
<dbReference type="Gene3D" id="3.30.590.20">
    <property type="match status" value="1"/>
</dbReference>
<dbReference type="RefSeq" id="WP_139089675.1">
    <property type="nucleotide sequence ID" value="NZ_VDGE01000001.1"/>
</dbReference>
<reference evidence="11 12" key="1">
    <citation type="submission" date="2019-06" db="EMBL/GenBank/DDBJ databases">
        <title>Genome sequence of Janthinobacterium lividum UCD_MED1.</title>
        <authorList>
            <person name="De Leon M.E."/>
            <person name="Jospin G."/>
        </authorList>
    </citation>
    <scope>NUCLEOTIDE SEQUENCE [LARGE SCALE GENOMIC DNA]</scope>
    <source>
        <strain evidence="11 12">UCD_MED1</strain>
    </source>
</reference>
<evidence type="ECO:0000256" key="1">
    <source>
        <dbReference type="ARBA" id="ARBA00005006"/>
    </source>
</evidence>
<evidence type="ECO:0000259" key="10">
    <source>
        <dbReference type="Pfam" id="PF04262"/>
    </source>
</evidence>
<dbReference type="GO" id="GO:0004357">
    <property type="term" value="F:glutamate-cysteine ligase activity"/>
    <property type="evidence" value="ECO:0007669"/>
    <property type="project" value="UniProtKB-UniRule"/>
</dbReference>
<accession>A0A5C4NVV1</accession>
<evidence type="ECO:0000313" key="12">
    <source>
        <dbReference type="Proteomes" id="UP000305681"/>
    </source>
</evidence>
<name>A0A5C4NVV1_9BURK</name>
<evidence type="ECO:0000313" key="11">
    <source>
        <dbReference type="EMBL" id="TNC78573.1"/>
    </source>
</evidence>
<evidence type="ECO:0000256" key="7">
    <source>
        <dbReference type="ARBA" id="ARBA00048819"/>
    </source>
</evidence>
<dbReference type="EC" id="6.3.2.2" evidence="8"/>
<sequence length="543" mass="59687">MSSLLTRRMALLADADGRALLAQGLRGIEREALRVDGRGHLAATAHPLALGAALTHPTITTDYAEALIELITPPEQDTAAMLDGYDALHRFVFSGLGDEMLWSHSMPCRLPADPDIPIAWYGSSHIGMLKHVYRRGLALRYGKSMQCIAGIHYNYSLPPALWERLRADEGDGSTAMQFQSESYVALIRNFRRYGWLLMYLFGAAPALSAHFPGRGDFPLEQLSADTVYLPYATSLRMSDMGYQNDAQAGLTPDYNTLDSYITSLAAAMNHPYLPYVELGTRRDGQWVQINTNRLQIENEYYSAIRPKRVAHSGERPLHALAQRGVQYVEVRCLDVDPFEPLGIGAPACHFLDAFLLFCSLQDSPLTGNAESRENTENFARTVKEGRRPGLLLERHGEHITLQAWAGELIERIAPMAALLDQARGGADCATALAEQRAKLADVALTPSARVLAAIRAEQGSFDAFALRQSAAHAAHFRGRPLAPAALARFTAQADASLAEQDRVERADSGDFGQFVQRYQAGARYLPVPDEPAMEAVLAQQRVA</sequence>
<evidence type="ECO:0000256" key="2">
    <source>
        <dbReference type="ARBA" id="ARBA00008772"/>
    </source>
</evidence>
<comment type="similarity">
    <text evidence="2 8">Belongs to the glutamate--cysteine ligase type 1 family. Type 1 subfamily.</text>
</comment>
<comment type="pathway">
    <text evidence="1 8 9">Sulfur metabolism; glutathione biosynthesis; glutathione from L-cysteine and L-glutamate: step 1/2.</text>
</comment>
<gene>
    <name evidence="8" type="primary">gshA</name>
    <name evidence="11" type="ORF">FHI69_04620</name>
</gene>
<dbReference type="SUPFAM" id="SSF55931">
    <property type="entry name" value="Glutamine synthetase/guanido kinase"/>
    <property type="match status" value="1"/>
</dbReference>
<dbReference type="PANTHER" id="PTHR38761:SF1">
    <property type="entry name" value="GLUTAMATE--CYSTEINE LIGASE"/>
    <property type="match status" value="1"/>
</dbReference>
<dbReference type="GO" id="GO:0005829">
    <property type="term" value="C:cytosol"/>
    <property type="evidence" value="ECO:0007669"/>
    <property type="project" value="TreeGrafter"/>
</dbReference>
<comment type="caution">
    <text evidence="11">The sequence shown here is derived from an EMBL/GenBank/DDBJ whole genome shotgun (WGS) entry which is preliminary data.</text>
</comment>
<proteinExistence type="inferred from homology"/>
<dbReference type="InterPro" id="IPR007370">
    <property type="entry name" value="Glu_cys_ligase"/>
</dbReference>
<evidence type="ECO:0000256" key="3">
    <source>
        <dbReference type="ARBA" id="ARBA00022598"/>
    </source>
</evidence>
<dbReference type="InterPro" id="IPR006334">
    <property type="entry name" value="Glut_cys_ligase"/>
</dbReference>
<organism evidence="11 12">
    <name type="scientific">Janthinobacterium lividum</name>
    <dbReference type="NCBI Taxonomy" id="29581"/>
    <lineage>
        <taxon>Bacteria</taxon>
        <taxon>Pseudomonadati</taxon>
        <taxon>Pseudomonadota</taxon>
        <taxon>Betaproteobacteria</taxon>
        <taxon>Burkholderiales</taxon>
        <taxon>Oxalobacteraceae</taxon>
        <taxon>Janthinobacterium</taxon>
    </lineage>
</organism>
<dbReference type="GO" id="GO:0005524">
    <property type="term" value="F:ATP binding"/>
    <property type="evidence" value="ECO:0007669"/>
    <property type="project" value="UniProtKB-KW"/>
</dbReference>
<dbReference type="HAMAP" id="MF_00578">
    <property type="entry name" value="Glu_cys_ligase"/>
    <property type="match status" value="1"/>
</dbReference>
<dbReference type="GO" id="GO:0006750">
    <property type="term" value="P:glutathione biosynthetic process"/>
    <property type="evidence" value="ECO:0007669"/>
    <property type="project" value="UniProtKB-UniRule"/>
</dbReference>
<evidence type="ECO:0000256" key="4">
    <source>
        <dbReference type="ARBA" id="ARBA00022684"/>
    </source>
</evidence>
<keyword evidence="3 8" id="KW-0436">Ligase</keyword>
<dbReference type="GO" id="GO:0046872">
    <property type="term" value="F:metal ion binding"/>
    <property type="evidence" value="ECO:0007669"/>
    <property type="project" value="TreeGrafter"/>
</dbReference>
<dbReference type="EMBL" id="VDGE01000001">
    <property type="protein sequence ID" value="TNC78573.1"/>
    <property type="molecule type" value="Genomic_DNA"/>
</dbReference>
<dbReference type="PANTHER" id="PTHR38761">
    <property type="entry name" value="GLUTAMATE--CYSTEINE LIGASE"/>
    <property type="match status" value="1"/>
</dbReference>
<evidence type="ECO:0000256" key="6">
    <source>
        <dbReference type="ARBA" id="ARBA00022840"/>
    </source>
</evidence>
<dbReference type="UniPathway" id="UPA00142">
    <property type="reaction ID" value="UER00209"/>
</dbReference>
<evidence type="ECO:0000256" key="5">
    <source>
        <dbReference type="ARBA" id="ARBA00022741"/>
    </source>
</evidence>
<keyword evidence="5 8" id="KW-0547">Nucleotide-binding</keyword>
<dbReference type="Proteomes" id="UP000305681">
    <property type="component" value="Unassembled WGS sequence"/>
</dbReference>
<keyword evidence="6 8" id="KW-0067">ATP-binding</keyword>
<dbReference type="NCBIfam" id="TIGR01434">
    <property type="entry name" value="glu_cys_ligase"/>
    <property type="match status" value="1"/>
</dbReference>
<evidence type="ECO:0000256" key="9">
    <source>
        <dbReference type="RuleBase" id="RU004391"/>
    </source>
</evidence>
<feature type="domain" description="Glutamate--cysteine ligase" evidence="10">
    <location>
        <begin position="11"/>
        <end position="379"/>
    </location>
</feature>
<keyword evidence="4 8" id="KW-0317">Glutathione biosynthesis</keyword>
<dbReference type="InterPro" id="IPR014746">
    <property type="entry name" value="Gln_synth/guanido_kin_cat_dom"/>
</dbReference>
<dbReference type="Pfam" id="PF04262">
    <property type="entry name" value="Glu_cys_ligase"/>
    <property type="match status" value="1"/>
</dbReference>
<dbReference type="AlphaFoldDB" id="A0A5C4NVV1"/>
<protein>
    <recommendedName>
        <fullName evidence="8">Glutamate--cysteine ligase</fullName>
        <ecNumber evidence="8">6.3.2.2</ecNumber>
    </recommendedName>
    <alternativeName>
        <fullName evidence="8">Gamma-ECS</fullName>
        <shortName evidence="8">GCS</shortName>
    </alternativeName>
    <alternativeName>
        <fullName evidence="8">Gamma-glutamylcysteine synthetase</fullName>
    </alternativeName>
</protein>